<keyword evidence="2" id="KW-0472">Membrane</keyword>
<feature type="region of interest" description="Disordered" evidence="1">
    <location>
        <begin position="96"/>
        <end position="131"/>
    </location>
</feature>
<dbReference type="Proteomes" id="UP001236014">
    <property type="component" value="Chromosome"/>
</dbReference>
<feature type="transmembrane region" description="Helical" evidence="2">
    <location>
        <begin position="38"/>
        <end position="57"/>
    </location>
</feature>
<evidence type="ECO:0000313" key="4">
    <source>
        <dbReference type="Proteomes" id="UP001236014"/>
    </source>
</evidence>
<feature type="region of interest" description="Disordered" evidence="1">
    <location>
        <begin position="1"/>
        <end position="34"/>
    </location>
</feature>
<proteinExistence type="predicted"/>
<dbReference type="EMBL" id="CP127294">
    <property type="protein sequence ID" value="WIX82908.1"/>
    <property type="molecule type" value="Genomic_DNA"/>
</dbReference>
<evidence type="ECO:0000313" key="3">
    <source>
        <dbReference type="EMBL" id="WIX82908.1"/>
    </source>
</evidence>
<dbReference type="KEGG" id="acab:QRX50_20120"/>
<accession>A0A9Y2IQH6</accession>
<evidence type="ECO:0000256" key="1">
    <source>
        <dbReference type="SAM" id="MobiDB-lite"/>
    </source>
</evidence>
<keyword evidence="2" id="KW-0812">Transmembrane</keyword>
<protein>
    <submittedName>
        <fullName evidence="3">Phosphodiester glycosidase family protein</fullName>
    </submittedName>
</protein>
<keyword evidence="4" id="KW-1185">Reference proteome</keyword>
<keyword evidence="3" id="KW-0326">Glycosidase</keyword>
<evidence type="ECO:0000256" key="2">
    <source>
        <dbReference type="SAM" id="Phobius"/>
    </source>
</evidence>
<keyword evidence="2" id="KW-1133">Transmembrane helix</keyword>
<feature type="compositionally biased region" description="Pro residues" evidence="1">
    <location>
        <begin position="9"/>
        <end position="18"/>
    </location>
</feature>
<dbReference type="AlphaFoldDB" id="A0A9Y2IQH6"/>
<reference evidence="3 4" key="1">
    <citation type="submission" date="2023-06" db="EMBL/GenBank/DDBJ databases">
        <authorList>
            <person name="Oyuntsetseg B."/>
            <person name="Kim S.B."/>
        </authorList>
    </citation>
    <scope>NUCLEOTIDE SEQUENCE [LARGE SCALE GENOMIC DNA]</scope>
    <source>
        <strain evidence="3 4">2-15</strain>
    </source>
</reference>
<sequence>MSADQLFPHPVPPQPVPPRQATRQPPLPPRPKRRRRRVVPLVIAALLAYPVGTYGYALTYPGDASVSVRTVDWLRDIGLGGVVNAVENWWFTRHPPSSAPPSAGDLPSLGGPAGNGAGPRPRNLPVGPSAAAGAGEWLPGARSAGGQVAEYTTFIQPDPAHASVVAGVAWLNQSLVRTQLFSGTKDPGGPGPAAIPAEMRGSLVAAFNSGFKLKDCNGGYYYLDGTTVAPLHNGMASAVIDDTGRVSVAQWGRDATMNPHLTAVRQNLDLVIDHGAPVPGLDLNPAGHWGSASNQFQYTWRSGLGTDRAGNLLYIGGTGLTLHTLAGAMVQAGIQQGMELDIHSPMVTFTSYRPDAPGVGPDKLLPTMPGNLTRYLQADQRDFFATSLRSRPPTAP</sequence>
<organism evidence="3 4">
    <name type="scientific">Amycolatopsis carbonis</name>
    <dbReference type="NCBI Taxonomy" id="715471"/>
    <lineage>
        <taxon>Bacteria</taxon>
        <taxon>Bacillati</taxon>
        <taxon>Actinomycetota</taxon>
        <taxon>Actinomycetes</taxon>
        <taxon>Pseudonocardiales</taxon>
        <taxon>Pseudonocardiaceae</taxon>
        <taxon>Amycolatopsis</taxon>
    </lineage>
</organism>
<keyword evidence="3" id="KW-0378">Hydrolase</keyword>
<gene>
    <name evidence="3" type="ORF">QRX50_20120</name>
</gene>
<name>A0A9Y2IQH6_9PSEU</name>
<dbReference type="RefSeq" id="WP_285973471.1">
    <property type="nucleotide sequence ID" value="NZ_CP127294.1"/>
</dbReference>
<dbReference type="GO" id="GO:0016798">
    <property type="term" value="F:hydrolase activity, acting on glycosyl bonds"/>
    <property type="evidence" value="ECO:0007669"/>
    <property type="project" value="UniProtKB-KW"/>
</dbReference>